<protein>
    <submittedName>
        <fullName evidence="1">Uncharacterized protein</fullName>
    </submittedName>
</protein>
<sequence>MDIFYRSLFKVIEYLKIQPYGNNILFFLNIVDESSNPVLVRSAHILYRILTGFSS</sequence>
<reference evidence="1 2" key="1">
    <citation type="journal article" date="2017" name="Front. Microbiol.">
        <title>Genome of Ca. Pandoraea novymonadis, an Endosymbiotic Bacterium of the Trypanosomatid Novymonas esmeraldas.</title>
        <authorList>
            <person name="Kostygov A.Y."/>
            <person name="Butenko A."/>
            <person name="Nenarokova A."/>
            <person name="Tashyreva D."/>
            <person name="Flegontov P."/>
            <person name="Lukes J."/>
            <person name="Yurchenko V."/>
        </authorList>
    </citation>
    <scope>NUCLEOTIDE SEQUENCE [LARGE SCALE GENOMIC DNA]</scope>
    <source>
        <strain evidence="1 2">E262</strain>
    </source>
</reference>
<accession>A0ABX5FGR8</accession>
<dbReference type="Proteomes" id="UP000242660">
    <property type="component" value="Unassembled WGS sequence"/>
</dbReference>
<name>A0ABX5FGR8_9BURK</name>
<evidence type="ECO:0000313" key="2">
    <source>
        <dbReference type="Proteomes" id="UP000242660"/>
    </source>
</evidence>
<evidence type="ECO:0000313" key="1">
    <source>
        <dbReference type="EMBL" id="PSB92147.1"/>
    </source>
</evidence>
<dbReference type="EMBL" id="MUHY01000001">
    <property type="protein sequence ID" value="PSB92147.1"/>
    <property type="molecule type" value="Genomic_DNA"/>
</dbReference>
<comment type="caution">
    <text evidence="1">The sequence shown here is derived from an EMBL/GenBank/DDBJ whole genome shotgun (WGS) entry which is preliminary data.</text>
</comment>
<gene>
    <name evidence="1" type="ORF">BZL35_00378</name>
</gene>
<keyword evidence="2" id="KW-1185">Reference proteome</keyword>
<organism evidence="1 2">
    <name type="scientific">Candidatus Pandoraea novymonadis</name>
    <dbReference type="NCBI Taxonomy" id="1808959"/>
    <lineage>
        <taxon>Bacteria</taxon>
        <taxon>Pseudomonadati</taxon>
        <taxon>Pseudomonadota</taxon>
        <taxon>Betaproteobacteria</taxon>
        <taxon>Burkholderiales</taxon>
        <taxon>Burkholderiaceae</taxon>
        <taxon>Pandoraea</taxon>
    </lineage>
</organism>
<proteinExistence type="predicted"/>